<protein>
    <submittedName>
        <fullName evidence="1">Uncharacterized protein</fullName>
    </submittedName>
</protein>
<accession>A0ABP7XA36</accession>
<sequence length="191" mass="22517">MVIRTLIFLLMLSSCKFNKSDKRVNKSTIIAEIENLKTEEEKQSFLENIYERDQDIRNELTNVLSSFSQKSEEYDQFLLKMIEIDNSNLEKIKQYLIAHGHPSMKLHSEKACATPCLVIHHAIKMKPREELFSYLYKGYIQGDIKPGAFSLYLNRFHEKKFGNRYKMSNPYREEDLIQNLIEKLGLMIITN</sequence>
<evidence type="ECO:0000313" key="2">
    <source>
        <dbReference type="Proteomes" id="UP001500459"/>
    </source>
</evidence>
<evidence type="ECO:0000313" key="1">
    <source>
        <dbReference type="EMBL" id="GAA4109015.1"/>
    </source>
</evidence>
<organism evidence="1 2">
    <name type="scientific">Aquimarina addita</name>
    <dbReference type="NCBI Taxonomy" id="870485"/>
    <lineage>
        <taxon>Bacteria</taxon>
        <taxon>Pseudomonadati</taxon>
        <taxon>Bacteroidota</taxon>
        <taxon>Flavobacteriia</taxon>
        <taxon>Flavobacteriales</taxon>
        <taxon>Flavobacteriaceae</taxon>
        <taxon>Aquimarina</taxon>
    </lineage>
</organism>
<dbReference type="EMBL" id="BAABCW010000002">
    <property type="protein sequence ID" value="GAA4109015.1"/>
    <property type="molecule type" value="Genomic_DNA"/>
</dbReference>
<dbReference type="PROSITE" id="PS51257">
    <property type="entry name" value="PROKAR_LIPOPROTEIN"/>
    <property type="match status" value="1"/>
</dbReference>
<comment type="caution">
    <text evidence="1">The sequence shown here is derived from an EMBL/GenBank/DDBJ whole genome shotgun (WGS) entry which is preliminary data.</text>
</comment>
<gene>
    <name evidence="1" type="ORF">GCM10022393_05360</name>
</gene>
<dbReference type="Proteomes" id="UP001500459">
    <property type="component" value="Unassembled WGS sequence"/>
</dbReference>
<reference evidence="2" key="1">
    <citation type="journal article" date="2019" name="Int. J. Syst. Evol. Microbiol.">
        <title>The Global Catalogue of Microorganisms (GCM) 10K type strain sequencing project: providing services to taxonomists for standard genome sequencing and annotation.</title>
        <authorList>
            <consortium name="The Broad Institute Genomics Platform"/>
            <consortium name="The Broad Institute Genome Sequencing Center for Infectious Disease"/>
            <person name="Wu L."/>
            <person name="Ma J."/>
        </authorList>
    </citation>
    <scope>NUCLEOTIDE SEQUENCE [LARGE SCALE GENOMIC DNA]</scope>
    <source>
        <strain evidence="2">JCM 17106</strain>
    </source>
</reference>
<name>A0ABP7XA36_9FLAO</name>
<keyword evidence="2" id="KW-1185">Reference proteome</keyword>
<proteinExistence type="predicted"/>
<dbReference type="RefSeq" id="WP_344924529.1">
    <property type="nucleotide sequence ID" value="NZ_BAABCW010000002.1"/>
</dbReference>